<dbReference type="PANTHER" id="PTHR43355:SF2">
    <property type="entry name" value="FLAVIN REDUCTASE (NADPH)"/>
    <property type="match status" value="1"/>
</dbReference>
<reference evidence="3 4" key="1">
    <citation type="submission" date="2016-04" db="EMBL/GenBank/DDBJ databases">
        <title>Identification of putative biosynthetic pathways for the production of bioactive secondary metabolites by the marine actinomycete Kocuria kristinae RUTW2-3.</title>
        <authorList>
            <person name="Waterworth S.C."/>
            <person name="Walmsley T.A."/>
            <person name="Matongo T."/>
            <person name="Davies-Coleman M.T."/>
            <person name="Dorrington R.A."/>
        </authorList>
    </citation>
    <scope>NUCLEOTIDE SEQUENCE [LARGE SCALE GENOMIC DNA]</scope>
    <source>
        <strain evidence="3 4">RUTW4-5</strain>
    </source>
</reference>
<protein>
    <submittedName>
        <fullName evidence="3">FMN reductase</fullName>
    </submittedName>
</protein>
<evidence type="ECO:0000259" key="2">
    <source>
        <dbReference type="Pfam" id="PF13460"/>
    </source>
</evidence>
<dbReference type="InterPro" id="IPR016040">
    <property type="entry name" value="NAD(P)-bd_dom"/>
</dbReference>
<dbReference type="InterPro" id="IPR036291">
    <property type="entry name" value="NAD(P)-bd_dom_sf"/>
</dbReference>
<dbReference type="EMBL" id="LWGZ01000921">
    <property type="protein sequence ID" value="OAX55469.1"/>
    <property type="molecule type" value="Genomic_DNA"/>
</dbReference>
<dbReference type="GO" id="GO:0016646">
    <property type="term" value="F:oxidoreductase activity, acting on the CH-NH group of donors, NAD or NADP as acceptor"/>
    <property type="evidence" value="ECO:0007669"/>
    <property type="project" value="TreeGrafter"/>
</dbReference>
<dbReference type="AlphaFoldDB" id="A0A657IU47"/>
<gene>
    <name evidence="3" type="ORF">A5N15_10265</name>
</gene>
<evidence type="ECO:0000313" key="3">
    <source>
        <dbReference type="EMBL" id="OAX55469.1"/>
    </source>
</evidence>
<evidence type="ECO:0000256" key="1">
    <source>
        <dbReference type="SAM" id="MobiDB-lite"/>
    </source>
</evidence>
<feature type="domain" description="NAD(P)-binding" evidence="2">
    <location>
        <begin position="2"/>
        <end position="177"/>
    </location>
</feature>
<name>A0A657IU47_9MICC</name>
<proteinExistence type="predicted"/>
<dbReference type="Gene3D" id="3.40.50.720">
    <property type="entry name" value="NAD(P)-binding Rossmann-like Domain"/>
    <property type="match status" value="1"/>
</dbReference>
<comment type="caution">
    <text evidence="3">The sequence shown here is derived from an EMBL/GenBank/DDBJ whole genome shotgun (WGS) entry which is preliminary data.</text>
</comment>
<dbReference type="SUPFAM" id="SSF51735">
    <property type="entry name" value="NAD(P)-binding Rossmann-fold domains"/>
    <property type="match status" value="1"/>
</dbReference>
<evidence type="ECO:0000313" key="4">
    <source>
        <dbReference type="Proteomes" id="UP000092021"/>
    </source>
</evidence>
<dbReference type="Proteomes" id="UP000092021">
    <property type="component" value="Unassembled WGS sequence"/>
</dbReference>
<dbReference type="PANTHER" id="PTHR43355">
    <property type="entry name" value="FLAVIN REDUCTASE (NADPH)"/>
    <property type="match status" value="1"/>
</dbReference>
<sequence length="203" mass="21420">MIGSRTVAEAVRRGHVVDAYSRSGRTVESADTSAALDLADTAAVIDVIGRHDVTLIAAVSGRGGEMDQNVADHRALIEAAPVGRLVVVGGAGALQADAQTRLKDTPDFPEQFRTEAQTFSDVLDLYRASEGLHWSMLAPAPMIAPGQRTGSYRTELDVPAGESISAEDFAVALVDEAESDAHAGRRFTVATEPPGAGARVRRR</sequence>
<dbReference type="Pfam" id="PF13460">
    <property type="entry name" value="NAD_binding_10"/>
    <property type="match status" value="1"/>
</dbReference>
<accession>A0A657IU47</accession>
<organism evidence="3 4">
    <name type="scientific">Rothia kristinae</name>
    <dbReference type="NCBI Taxonomy" id="37923"/>
    <lineage>
        <taxon>Bacteria</taxon>
        <taxon>Bacillati</taxon>
        <taxon>Actinomycetota</taxon>
        <taxon>Actinomycetes</taxon>
        <taxon>Micrococcales</taxon>
        <taxon>Micrococcaceae</taxon>
        <taxon>Rothia</taxon>
    </lineage>
</organism>
<dbReference type="InterPro" id="IPR051606">
    <property type="entry name" value="Polyketide_Oxido-like"/>
</dbReference>
<feature type="region of interest" description="Disordered" evidence="1">
    <location>
        <begin position="184"/>
        <end position="203"/>
    </location>
</feature>